<dbReference type="PANTHER" id="PTHR10543">
    <property type="entry name" value="BETA-CAROTENE DIOXYGENASE"/>
    <property type="match status" value="1"/>
</dbReference>
<keyword evidence="4 5" id="KW-0408">Iron</keyword>
<evidence type="ECO:0000313" key="8">
    <source>
        <dbReference type="Proteomes" id="UP001153555"/>
    </source>
</evidence>
<protein>
    <submittedName>
        <fullName evidence="7">Probable carotenoid cleavage dioxygenase 4-chloroplastic</fullName>
    </submittedName>
</protein>
<feature type="binding site" evidence="5">
    <location>
        <position position="290"/>
    </location>
    <ligand>
        <name>Fe cation</name>
        <dbReference type="ChEBI" id="CHEBI:24875"/>
        <note>catalytic</note>
    </ligand>
</feature>
<dbReference type="GO" id="GO:0016121">
    <property type="term" value="P:carotene catabolic process"/>
    <property type="evidence" value="ECO:0007669"/>
    <property type="project" value="TreeGrafter"/>
</dbReference>
<dbReference type="Proteomes" id="UP001153555">
    <property type="component" value="Unassembled WGS sequence"/>
</dbReference>
<dbReference type="GO" id="GO:0009570">
    <property type="term" value="C:chloroplast stroma"/>
    <property type="evidence" value="ECO:0007669"/>
    <property type="project" value="TreeGrafter"/>
</dbReference>
<dbReference type="OrthoDB" id="1069523at2759"/>
<keyword evidence="8" id="KW-1185">Reference proteome</keyword>
<dbReference type="EMBL" id="CACSLK010030875">
    <property type="protein sequence ID" value="CAA0838276.1"/>
    <property type="molecule type" value="Genomic_DNA"/>
</dbReference>
<evidence type="ECO:0000256" key="6">
    <source>
        <dbReference type="SAM" id="MobiDB-lite"/>
    </source>
</evidence>
<proteinExistence type="inferred from homology"/>
<comment type="similarity">
    <text evidence="1">Belongs to the carotenoid oxygenase family.</text>
</comment>
<keyword evidence="3 7" id="KW-0560">Oxidoreductase</keyword>
<accession>A0A9N7NXE1</accession>
<evidence type="ECO:0000256" key="3">
    <source>
        <dbReference type="ARBA" id="ARBA00022964"/>
    </source>
</evidence>
<feature type="binding site" evidence="5">
    <location>
        <position position="359"/>
    </location>
    <ligand>
        <name>Fe cation</name>
        <dbReference type="ChEBI" id="CHEBI:24875"/>
        <note>catalytic</note>
    </ligand>
</feature>
<evidence type="ECO:0000313" key="7">
    <source>
        <dbReference type="EMBL" id="CAA0838276.1"/>
    </source>
</evidence>
<dbReference type="GO" id="GO:0010436">
    <property type="term" value="F:carotenoid dioxygenase activity"/>
    <property type="evidence" value="ECO:0007669"/>
    <property type="project" value="TreeGrafter"/>
</dbReference>
<dbReference type="InterPro" id="IPR004294">
    <property type="entry name" value="Carotenoid_Oase"/>
</dbReference>
<dbReference type="AlphaFoldDB" id="A0A9N7NXE1"/>
<dbReference type="PANTHER" id="PTHR10543:SF46">
    <property type="entry name" value="CAROTENOID CLEAVAGE DIOXYGENASE 4, CHLOROPLASTIC-RELATED"/>
    <property type="match status" value="1"/>
</dbReference>
<name>A0A9N7NXE1_STRHE</name>
<comment type="cofactor">
    <cofactor evidence="5">
        <name>Fe(2+)</name>
        <dbReference type="ChEBI" id="CHEBI:29033"/>
    </cofactor>
    <text evidence="5">Binds 1 Fe(2+) ion per subunit.</text>
</comment>
<keyword evidence="2 5" id="KW-0479">Metal-binding</keyword>
<feature type="region of interest" description="Disordered" evidence="6">
    <location>
        <begin position="170"/>
        <end position="206"/>
    </location>
</feature>
<comment type="caution">
    <text evidence="7">The sequence shown here is derived from an EMBL/GenBank/DDBJ whole genome shotgun (WGS) entry which is preliminary data.</text>
</comment>
<keyword evidence="3 7" id="KW-0223">Dioxygenase</keyword>
<feature type="binding site" evidence="5">
    <location>
        <position position="240"/>
    </location>
    <ligand>
        <name>Fe cation</name>
        <dbReference type="ChEBI" id="CHEBI:24875"/>
        <note>catalytic</note>
    </ligand>
</feature>
<dbReference type="GO" id="GO:0046872">
    <property type="term" value="F:metal ion binding"/>
    <property type="evidence" value="ECO:0007669"/>
    <property type="project" value="UniProtKB-KW"/>
</dbReference>
<dbReference type="Pfam" id="PF03055">
    <property type="entry name" value="RPE65"/>
    <property type="match status" value="1"/>
</dbReference>
<evidence type="ECO:0000256" key="4">
    <source>
        <dbReference type="ARBA" id="ARBA00023004"/>
    </source>
</evidence>
<evidence type="ECO:0000256" key="1">
    <source>
        <dbReference type="ARBA" id="ARBA00006787"/>
    </source>
</evidence>
<gene>
    <name evidence="7" type="ORF">SHERM_04884</name>
</gene>
<feature type="compositionally biased region" description="Low complexity" evidence="6">
    <location>
        <begin position="193"/>
        <end position="206"/>
    </location>
</feature>
<reference evidence="7" key="1">
    <citation type="submission" date="2019-12" db="EMBL/GenBank/DDBJ databases">
        <authorList>
            <person name="Scholes J."/>
        </authorList>
    </citation>
    <scope>NUCLEOTIDE SEQUENCE</scope>
</reference>
<sequence>MNILSNSFVTPIWLHPNSNTLPTIVSLSIKCISSTVKDSEFPQKITVGKKIQSAASKLLADFFTSLDDLICRHIDPPTLPPNIDPHLVLSGNFAPVPELPPTPCHVAEGSIPLALEGAYIRNGPNPQFSPRGPHHLFDGDGMLHCVRISGGCATLASRFVALPPRWSDTRWPPAGSSLASTTSGEARGTRTPASRSSAAGCSRSGSQDLPYRVAVTAEGDVVTIGREEKYGGPLESMTAHPKVDPESGEVFAYRHNLRRPFLTYFTIGADGEKWAPEVRVWTKNDASLVHDFAVTENYAIFPDTQIVIRPEEIVRGRQPVTVDRGKVPRLGFVPRRAAAAEGDEGGVWWVEVSGFNMMHAVNAWEEESGEGTVVVVVAPNMLGVENVMEGMHLVHSSMERIVRRRPISTRNLEFAVINPACVGKKTRYAATYI</sequence>
<evidence type="ECO:0000256" key="5">
    <source>
        <dbReference type="PIRSR" id="PIRSR604294-1"/>
    </source>
</evidence>
<evidence type="ECO:0000256" key="2">
    <source>
        <dbReference type="ARBA" id="ARBA00022723"/>
    </source>
</evidence>
<organism evidence="7 8">
    <name type="scientific">Striga hermonthica</name>
    <name type="common">Purple witchweed</name>
    <name type="synonym">Buchnera hermonthica</name>
    <dbReference type="NCBI Taxonomy" id="68872"/>
    <lineage>
        <taxon>Eukaryota</taxon>
        <taxon>Viridiplantae</taxon>
        <taxon>Streptophyta</taxon>
        <taxon>Embryophyta</taxon>
        <taxon>Tracheophyta</taxon>
        <taxon>Spermatophyta</taxon>
        <taxon>Magnoliopsida</taxon>
        <taxon>eudicotyledons</taxon>
        <taxon>Gunneridae</taxon>
        <taxon>Pentapetalae</taxon>
        <taxon>asterids</taxon>
        <taxon>lamiids</taxon>
        <taxon>Lamiales</taxon>
        <taxon>Orobanchaceae</taxon>
        <taxon>Buchnereae</taxon>
        <taxon>Striga</taxon>
    </lineage>
</organism>